<gene>
    <name evidence="1" type="ORF">SAMN04489765_0134</name>
</gene>
<protein>
    <submittedName>
        <fullName evidence="1">Uncharacterized protein</fullName>
    </submittedName>
</protein>
<dbReference type="AlphaFoldDB" id="A0A1H1AAU6"/>
<dbReference type="EMBL" id="FNLF01000002">
    <property type="protein sequence ID" value="SDQ36749.1"/>
    <property type="molecule type" value="Genomic_DNA"/>
</dbReference>
<name>A0A1H1AAU6_9ACTN</name>
<organism evidence="1 2">
    <name type="scientific">Tsukamurella pulmonis</name>
    <dbReference type="NCBI Taxonomy" id="47312"/>
    <lineage>
        <taxon>Bacteria</taxon>
        <taxon>Bacillati</taxon>
        <taxon>Actinomycetota</taxon>
        <taxon>Actinomycetes</taxon>
        <taxon>Mycobacteriales</taxon>
        <taxon>Tsukamurellaceae</taxon>
        <taxon>Tsukamurella</taxon>
    </lineage>
</organism>
<evidence type="ECO:0000313" key="2">
    <source>
        <dbReference type="Proteomes" id="UP000183053"/>
    </source>
</evidence>
<evidence type="ECO:0000313" key="1">
    <source>
        <dbReference type="EMBL" id="SDQ36749.1"/>
    </source>
</evidence>
<keyword evidence="2" id="KW-1185">Reference proteome</keyword>
<accession>A0A1H1AAU6</accession>
<proteinExistence type="predicted"/>
<dbReference type="STRING" id="47312.SAMN04489765_0134"/>
<reference evidence="2" key="1">
    <citation type="submission" date="2016-10" db="EMBL/GenBank/DDBJ databases">
        <authorList>
            <person name="Varghese N."/>
            <person name="Submissions S."/>
        </authorList>
    </citation>
    <scope>NUCLEOTIDE SEQUENCE [LARGE SCALE GENOMIC DNA]</scope>
    <source>
        <strain evidence="2">DSM 44142</strain>
    </source>
</reference>
<sequence length="201" mass="21146">MAAASLTGVPQALAATVIDVIADIAGSSAWKAAELDQQRVRIDLAVERFHVLSQCADLYHLAQMGGGEVDVRDASEATVMLQAAVAERQEDYEVAEAAVIERVAALRSYHLGLVQIEALLANRDVAVQLTSSAHAAEDLRDQITAIAQVRSSEDAPATASTPAVDLEGLDANLQGQLEYLAQLISRPSGTPLHTTPLAALA</sequence>
<dbReference type="Proteomes" id="UP000183053">
    <property type="component" value="Unassembled WGS sequence"/>
</dbReference>